<dbReference type="InterPro" id="IPR001789">
    <property type="entry name" value="Sig_transdc_resp-reg_receiver"/>
</dbReference>
<evidence type="ECO:0000256" key="4">
    <source>
        <dbReference type="PROSITE-ProRule" id="PRU00169"/>
    </source>
</evidence>
<keyword evidence="2" id="KW-0238">DNA-binding</keyword>
<proteinExistence type="predicted"/>
<comment type="caution">
    <text evidence="7">The sequence shown here is derived from an EMBL/GenBank/DDBJ whole genome shotgun (WGS) entry which is preliminary data.</text>
</comment>
<dbReference type="InterPro" id="IPR011006">
    <property type="entry name" value="CheY-like_superfamily"/>
</dbReference>
<evidence type="ECO:0000313" key="8">
    <source>
        <dbReference type="Proteomes" id="UP000069443"/>
    </source>
</evidence>
<keyword evidence="8" id="KW-1185">Reference proteome</keyword>
<keyword evidence="1" id="KW-0805">Transcription regulation</keyword>
<evidence type="ECO:0000259" key="5">
    <source>
        <dbReference type="PROSITE" id="PS50043"/>
    </source>
</evidence>
<keyword evidence="3" id="KW-0804">Transcription</keyword>
<evidence type="ECO:0000256" key="1">
    <source>
        <dbReference type="ARBA" id="ARBA00023015"/>
    </source>
</evidence>
<dbReference type="STRING" id="228230.RMCC_6231"/>
<dbReference type="GO" id="GO:0000160">
    <property type="term" value="P:phosphorelay signal transduction system"/>
    <property type="evidence" value="ECO:0007669"/>
    <property type="project" value="InterPro"/>
</dbReference>
<reference evidence="8" key="1">
    <citation type="journal article" date="2016" name="Genome Announc.">
        <title>Draft Genome Sequences of Five Rapidly Growing Mycobacterium Species, M. thermoresistibile, M. fortuitum subsp. acetamidolyticum, M. canariasense, M. brisbanense, and M. novocastrense.</title>
        <authorList>
            <person name="Katahira K."/>
            <person name="Ogura Y."/>
            <person name="Gotoh Y."/>
            <person name="Hayashi T."/>
        </authorList>
    </citation>
    <scope>NUCLEOTIDE SEQUENCE [LARGE SCALE GENOMIC DNA]</scope>
    <source>
        <strain evidence="8">JCM15298</strain>
    </source>
</reference>
<dbReference type="AlphaFoldDB" id="A0A100WJC1"/>
<dbReference type="GO" id="GO:0003677">
    <property type="term" value="F:DNA binding"/>
    <property type="evidence" value="ECO:0007669"/>
    <property type="project" value="UniProtKB-KW"/>
</dbReference>
<dbReference type="Proteomes" id="UP000069443">
    <property type="component" value="Unassembled WGS sequence"/>
</dbReference>
<dbReference type="PROSITE" id="PS00622">
    <property type="entry name" value="HTH_LUXR_1"/>
    <property type="match status" value="1"/>
</dbReference>
<dbReference type="Gene3D" id="3.40.50.2300">
    <property type="match status" value="1"/>
</dbReference>
<evidence type="ECO:0000256" key="3">
    <source>
        <dbReference type="ARBA" id="ARBA00023163"/>
    </source>
</evidence>
<dbReference type="PANTHER" id="PTHR44688:SF16">
    <property type="entry name" value="DNA-BINDING TRANSCRIPTIONAL ACTIVATOR DEVR_DOSR"/>
    <property type="match status" value="1"/>
</dbReference>
<evidence type="ECO:0000256" key="2">
    <source>
        <dbReference type="ARBA" id="ARBA00023125"/>
    </source>
</evidence>
<dbReference type="SUPFAM" id="SSF52172">
    <property type="entry name" value="CheY-like"/>
    <property type="match status" value="1"/>
</dbReference>
<name>A0A100WJC1_MYCCR</name>
<dbReference type="InterPro" id="IPR016032">
    <property type="entry name" value="Sig_transdc_resp-reg_C-effctor"/>
</dbReference>
<accession>A0A100WJC1</accession>
<dbReference type="Pfam" id="PF00196">
    <property type="entry name" value="GerE"/>
    <property type="match status" value="1"/>
</dbReference>
<dbReference type="EMBL" id="BCSY01000129">
    <property type="protein sequence ID" value="GAS99266.1"/>
    <property type="molecule type" value="Genomic_DNA"/>
</dbReference>
<dbReference type="PROSITE" id="PS50043">
    <property type="entry name" value="HTH_LUXR_2"/>
    <property type="match status" value="1"/>
</dbReference>
<dbReference type="SUPFAM" id="SSF46894">
    <property type="entry name" value="C-terminal effector domain of the bipartite response regulators"/>
    <property type="match status" value="1"/>
</dbReference>
<sequence>MGWSQARYVPLHAGGRRADSDQSAEKADISAPFDTPAPLRAVFVMDDELLRHGLMHVVAELGAVRLVGDLQRGAGLVDRLRELAPELLVVGAEAGPDLPALLAELSPAPRVLAVIDGADPRELALPLIRAGADGLVDRRSPADELRAAFRRVIDGRSALDARSAETLIVELRAQNEPGYSRLLTRRESEVLGLLTNGLDNRAIAGTLFISEATVKFHLHNVMDKLGVHSRAALVATVLRGQHV</sequence>
<gene>
    <name evidence="7" type="ORF">RMCC_6231</name>
</gene>
<reference evidence="8" key="2">
    <citation type="submission" date="2016-02" db="EMBL/GenBank/DDBJ databases">
        <title>Draft genome sequence of five rapidly growing Mycobacterium species.</title>
        <authorList>
            <person name="Katahira K."/>
            <person name="Gotou Y."/>
            <person name="Iida K."/>
            <person name="Ogura Y."/>
            <person name="Hayashi T."/>
        </authorList>
    </citation>
    <scope>NUCLEOTIDE SEQUENCE [LARGE SCALE GENOMIC DNA]</scope>
    <source>
        <strain evidence="8">JCM15298</strain>
    </source>
</reference>
<feature type="domain" description="HTH luxR-type" evidence="5">
    <location>
        <begin position="176"/>
        <end position="241"/>
    </location>
</feature>
<feature type="domain" description="Response regulatory" evidence="6">
    <location>
        <begin position="40"/>
        <end position="153"/>
    </location>
</feature>
<evidence type="ECO:0000313" key="7">
    <source>
        <dbReference type="EMBL" id="GAS99266.1"/>
    </source>
</evidence>
<comment type="caution">
    <text evidence="4">Lacks conserved residue(s) required for the propagation of feature annotation.</text>
</comment>
<protein>
    <submittedName>
        <fullName evidence="7">Uncharacterized protein</fullName>
    </submittedName>
</protein>
<dbReference type="PANTHER" id="PTHR44688">
    <property type="entry name" value="DNA-BINDING TRANSCRIPTIONAL ACTIVATOR DEVR_DOSR"/>
    <property type="match status" value="1"/>
</dbReference>
<dbReference type="PRINTS" id="PR00038">
    <property type="entry name" value="HTHLUXR"/>
</dbReference>
<evidence type="ECO:0000259" key="6">
    <source>
        <dbReference type="PROSITE" id="PS50110"/>
    </source>
</evidence>
<organism evidence="7 8">
    <name type="scientific">Mycolicibacterium canariasense</name>
    <name type="common">Mycobacterium canariasense</name>
    <dbReference type="NCBI Taxonomy" id="228230"/>
    <lineage>
        <taxon>Bacteria</taxon>
        <taxon>Bacillati</taxon>
        <taxon>Actinomycetota</taxon>
        <taxon>Actinomycetes</taxon>
        <taxon>Mycobacteriales</taxon>
        <taxon>Mycobacteriaceae</taxon>
        <taxon>Mycolicibacterium</taxon>
    </lineage>
</organism>
<dbReference type="CDD" id="cd06170">
    <property type="entry name" value="LuxR_C_like"/>
    <property type="match status" value="1"/>
</dbReference>
<dbReference type="GO" id="GO:0006355">
    <property type="term" value="P:regulation of DNA-templated transcription"/>
    <property type="evidence" value="ECO:0007669"/>
    <property type="project" value="InterPro"/>
</dbReference>
<dbReference type="SMART" id="SM00421">
    <property type="entry name" value="HTH_LUXR"/>
    <property type="match status" value="1"/>
</dbReference>
<dbReference type="InterPro" id="IPR000792">
    <property type="entry name" value="Tscrpt_reg_LuxR_C"/>
</dbReference>
<dbReference type="PROSITE" id="PS50110">
    <property type="entry name" value="RESPONSE_REGULATORY"/>
    <property type="match status" value="1"/>
</dbReference>